<dbReference type="RefSeq" id="WP_038063740.1">
    <property type="nucleotide sequence ID" value="NZ_FOVB01000002.1"/>
</dbReference>
<dbReference type="Proteomes" id="UP000027725">
    <property type="component" value="Unassembled WGS sequence"/>
</dbReference>
<comment type="similarity">
    <text evidence="1">Belongs to the LamB/PxpA family.</text>
</comment>
<dbReference type="PANTHER" id="PTHR30292">
    <property type="entry name" value="UNCHARACTERIZED PROTEIN YBGL-RELATED"/>
    <property type="match status" value="1"/>
</dbReference>
<dbReference type="InterPro" id="IPR011330">
    <property type="entry name" value="Glyco_hydro/deAcase_b/a-brl"/>
</dbReference>
<accession>A0A074TNF0</accession>
<dbReference type="SUPFAM" id="SSF88713">
    <property type="entry name" value="Glycoside hydrolase/deacetylase"/>
    <property type="match status" value="1"/>
</dbReference>
<dbReference type="EC" id="3.5.2.9" evidence="1"/>
<evidence type="ECO:0000256" key="1">
    <source>
        <dbReference type="HAMAP-Rule" id="MF_00691"/>
    </source>
</evidence>
<keyword evidence="1" id="KW-0378">Hydrolase</keyword>
<dbReference type="Gene3D" id="3.20.20.370">
    <property type="entry name" value="Glycoside hydrolase/deacetylase"/>
    <property type="match status" value="1"/>
</dbReference>
<dbReference type="OrthoDB" id="9773478at2"/>
<comment type="catalytic activity">
    <reaction evidence="1">
        <text>5-oxo-L-proline + ATP + 2 H2O = L-glutamate + ADP + phosphate + H(+)</text>
        <dbReference type="Rhea" id="RHEA:10348"/>
        <dbReference type="ChEBI" id="CHEBI:15377"/>
        <dbReference type="ChEBI" id="CHEBI:15378"/>
        <dbReference type="ChEBI" id="CHEBI:29985"/>
        <dbReference type="ChEBI" id="CHEBI:30616"/>
        <dbReference type="ChEBI" id="CHEBI:43474"/>
        <dbReference type="ChEBI" id="CHEBI:58402"/>
        <dbReference type="ChEBI" id="CHEBI:456216"/>
        <dbReference type="EC" id="3.5.2.9"/>
    </reaction>
</comment>
<proteinExistence type="inferred from homology"/>
<dbReference type="CDD" id="cd10787">
    <property type="entry name" value="LamB_YcsF_like"/>
    <property type="match status" value="1"/>
</dbReference>
<dbReference type="GO" id="GO:0005975">
    <property type="term" value="P:carbohydrate metabolic process"/>
    <property type="evidence" value="ECO:0007669"/>
    <property type="project" value="InterPro"/>
</dbReference>
<reference evidence="2 3" key="1">
    <citation type="submission" date="2014-03" db="EMBL/GenBank/DDBJ databases">
        <title>The draft genome sequence of Thioclava dalianensis DLFJ1-1.</title>
        <authorList>
            <person name="Lai Q."/>
            <person name="Shao Z."/>
        </authorList>
    </citation>
    <scope>NUCLEOTIDE SEQUENCE [LARGE SCALE GENOMIC DNA]</scope>
    <source>
        <strain evidence="2 3">DLFJ1-1</strain>
    </source>
</reference>
<organism evidence="2 3">
    <name type="scientific">Thioclava dalianensis</name>
    <dbReference type="NCBI Taxonomy" id="1185766"/>
    <lineage>
        <taxon>Bacteria</taxon>
        <taxon>Pseudomonadati</taxon>
        <taxon>Pseudomonadota</taxon>
        <taxon>Alphaproteobacteria</taxon>
        <taxon>Rhodobacterales</taxon>
        <taxon>Paracoccaceae</taxon>
        <taxon>Thioclava</taxon>
    </lineage>
</organism>
<dbReference type="GO" id="GO:0017168">
    <property type="term" value="F:5-oxoprolinase (ATP-hydrolyzing) activity"/>
    <property type="evidence" value="ECO:0007669"/>
    <property type="project" value="UniProtKB-UniRule"/>
</dbReference>
<evidence type="ECO:0000313" key="2">
    <source>
        <dbReference type="EMBL" id="KEP70528.1"/>
    </source>
</evidence>
<dbReference type="NCBIfam" id="NF003816">
    <property type="entry name" value="PRK05406.1-5"/>
    <property type="match status" value="1"/>
</dbReference>
<gene>
    <name evidence="1" type="primary">pxpA</name>
    <name evidence="2" type="ORF">DL1_15565</name>
</gene>
<dbReference type="eggNOG" id="COG1540">
    <property type="taxonomic scope" value="Bacteria"/>
</dbReference>
<comment type="function">
    <text evidence="1">Catalyzes the cleavage of 5-oxoproline to form L-glutamate coupled to the hydrolysis of ATP to ADP and inorganic phosphate.</text>
</comment>
<keyword evidence="1" id="KW-0067">ATP-binding</keyword>
<comment type="subunit">
    <text evidence="1">Forms a complex composed of PxpA, PxpB and PxpC.</text>
</comment>
<dbReference type="PANTHER" id="PTHR30292:SF0">
    <property type="entry name" value="5-OXOPROLINASE SUBUNIT A"/>
    <property type="match status" value="1"/>
</dbReference>
<dbReference type="InterPro" id="IPR005501">
    <property type="entry name" value="LamB/YcsF/PxpA-like"/>
</dbReference>
<sequence>MKVDLNADIGESFGPWVMGDDAALMEVITSANIACGAHAGDPDVMAASMARAQSHNLGLGAHPGFADRQGFGRRRIPMAPSEIANMITYQLGAAIAMARAAGGTLRHVKLHGALSNMAAEDLTLARHCYEAVLKVDPDLILVAQSATALEEAARALDCNWAGEIFADRAYNDDGTLVSRAELGAVLHDPGEIATRITEMLREGAIITRSGKRIACRIDTICVHGDTPGAVKTVRALRDALTAEGIALERF</sequence>
<protein>
    <recommendedName>
        <fullName evidence="1">5-oxoprolinase subunit A</fullName>
        <shortName evidence="1">5-OPase subunit A</shortName>
        <ecNumber evidence="1">3.5.2.9</ecNumber>
    </recommendedName>
    <alternativeName>
        <fullName evidence="1">5-oxoprolinase (ATP-hydrolyzing) subunit A</fullName>
    </alternativeName>
</protein>
<dbReference type="NCBIfam" id="NF003814">
    <property type="entry name" value="PRK05406.1-3"/>
    <property type="match status" value="1"/>
</dbReference>
<name>A0A074TNF0_9RHOB</name>
<keyword evidence="3" id="KW-1185">Reference proteome</keyword>
<dbReference type="EMBL" id="JHEH01000005">
    <property type="protein sequence ID" value="KEP70528.1"/>
    <property type="molecule type" value="Genomic_DNA"/>
</dbReference>
<dbReference type="HAMAP" id="MF_00691">
    <property type="entry name" value="PxpA"/>
    <property type="match status" value="1"/>
</dbReference>
<dbReference type="STRING" id="1185766.SAMN05216224_102319"/>
<evidence type="ECO:0000313" key="3">
    <source>
        <dbReference type="Proteomes" id="UP000027725"/>
    </source>
</evidence>
<comment type="caution">
    <text evidence="2">The sequence shown here is derived from an EMBL/GenBank/DDBJ whole genome shotgun (WGS) entry which is preliminary data.</text>
</comment>
<dbReference type="AlphaFoldDB" id="A0A074TNF0"/>
<dbReference type="Pfam" id="PF03746">
    <property type="entry name" value="LamB_YcsF"/>
    <property type="match status" value="1"/>
</dbReference>
<dbReference type="GO" id="GO:0005524">
    <property type="term" value="F:ATP binding"/>
    <property type="evidence" value="ECO:0007669"/>
    <property type="project" value="UniProtKB-UniRule"/>
</dbReference>
<keyword evidence="1" id="KW-0547">Nucleotide-binding</keyword>